<evidence type="ECO:0000313" key="4">
    <source>
        <dbReference type="EMBL" id="MDF2258523.1"/>
    </source>
</evidence>
<evidence type="ECO:0000256" key="1">
    <source>
        <dbReference type="SAM" id="MobiDB-lite"/>
    </source>
</evidence>
<keyword evidence="5" id="KW-1185">Reference proteome</keyword>
<feature type="signal peptide" evidence="3">
    <location>
        <begin position="1"/>
        <end position="26"/>
    </location>
</feature>
<accession>A0ABT5Z424</accession>
<sequence>MRLRTLAIPVLGALTTIVVFSGVASAATPIDPVGIGGLIPAPIQPPKGTGTLYETYSTNLGVWSLDEHIDTSWGTDVNADLQLVMHVINTVLMGVIVLIGRCCVVITQWALEGASVPELSDPIQKAISGASDKLVTTLLPACLVVGALVAFGNHKKAHGSALTQIGWLVAAGVFSVSLLTSPGTWIDGVNSTRNIGSDISFAVADAGIGDPGDFPIKMDHKVEIAGKPKDVVMRKAGDAVWRTYVATPWCFAEFGSLEVCQKAGDGLLQQAQRGKSRDDWLDHAVNNDPGNHNSGDLFVGKASVEWRQGKQPAGRFMVLLLGLISIIIYAALALMLAFASIASLLGALMLLICGVVFACLWMIPGRPRQWGVKWFDTLLGMVLQSFVATLVLGCVMIITSACTQTADKLGWFVSSGLSITAAIVAFKLRRLVETIVGSVSGPGALGNMASSMAMRAYSGAASKFLGAGGGGGGLGAGARVSARGAGGRSGGSSGGDDSDSPIPRRFNILNRGPFQAPNGTGNGNAPRPQQPDGPRSQPSSDQRPPANGRPGEPRAGEIGPGSRTRYVPPRRRSVPVGDIRPNQRMHRTADRRQQAQRNPSGPRRQGQRGKAEFAFRPPQPQGNRTPRPTRRAADKEER</sequence>
<keyword evidence="3" id="KW-0732">Signal</keyword>
<organism evidence="4 5">
    <name type="scientific">Streptantibioticus ferralitis</name>
    <dbReference type="NCBI Taxonomy" id="236510"/>
    <lineage>
        <taxon>Bacteria</taxon>
        <taxon>Bacillati</taxon>
        <taxon>Actinomycetota</taxon>
        <taxon>Actinomycetes</taxon>
        <taxon>Kitasatosporales</taxon>
        <taxon>Streptomycetaceae</taxon>
        <taxon>Streptantibioticus</taxon>
    </lineage>
</organism>
<keyword evidence="2" id="KW-1133">Transmembrane helix</keyword>
<comment type="caution">
    <text evidence="4">The sequence shown here is derived from an EMBL/GenBank/DDBJ whole genome shotgun (WGS) entry which is preliminary data.</text>
</comment>
<evidence type="ECO:0000256" key="3">
    <source>
        <dbReference type="SAM" id="SignalP"/>
    </source>
</evidence>
<dbReference type="RefSeq" id="WP_275817632.1">
    <property type="nucleotide sequence ID" value="NZ_BAAANM010000006.1"/>
</dbReference>
<keyword evidence="2" id="KW-0472">Membrane</keyword>
<feature type="transmembrane region" description="Helical" evidence="2">
    <location>
        <begin position="165"/>
        <end position="186"/>
    </location>
</feature>
<gene>
    <name evidence="4" type="ORF">P2L57_23205</name>
</gene>
<feature type="transmembrane region" description="Helical" evidence="2">
    <location>
        <begin position="316"/>
        <end position="338"/>
    </location>
</feature>
<feature type="transmembrane region" description="Helical" evidence="2">
    <location>
        <begin position="134"/>
        <end position="153"/>
    </location>
</feature>
<feature type="chain" id="PRO_5046272057" description="TrbL/VirB6 plasmid conjugal transfer protein" evidence="3">
    <location>
        <begin position="27"/>
        <end position="638"/>
    </location>
</feature>
<reference evidence="4 5" key="1">
    <citation type="submission" date="2023-03" db="EMBL/GenBank/DDBJ databases">
        <title>Draft genome sequence of type strain Streptomyces ferralitis JCM 14344.</title>
        <authorList>
            <person name="Klaysubun C."/>
            <person name="Duangmal K."/>
        </authorList>
    </citation>
    <scope>NUCLEOTIDE SEQUENCE [LARGE SCALE GENOMIC DNA]</scope>
    <source>
        <strain evidence="4 5">JCM 14344</strain>
    </source>
</reference>
<evidence type="ECO:0008006" key="6">
    <source>
        <dbReference type="Google" id="ProtNLM"/>
    </source>
</evidence>
<protein>
    <recommendedName>
        <fullName evidence="6">TrbL/VirB6 plasmid conjugal transfer protein</fullName>
    </recommendedName>
</protein>
<feature type="region of interest" description="Disordered" evidence="1">
    <location>
        <begin position="480"/>
        <end position="638"/>
    </location>
</feature>
<proteinExistence type="predicted"/>
<feature type="transmembrane region" description="Helical" evidence="2">
    <location>
        <begin position="375"/>
        <end position="398"/>
    </location>
</feature>
<feature type="transmembrane region" description="Helical" evidence="2">
    <location>
        <begin position="344"/>
        <end position="363"/>
    </location>
</feature>
<feature type="compositionally biased region" description="Gly residues" evidence="1">
    <location>
        <begin position="484"/>
        <end position="494"/>
    </location>
</feature>
<dbReference type="EMBL" id="JARHTQ010000016">
    <property type="protein sequence ID" value="MDF2258523.1"/>
    <property type="molecule type" value="Genomic_DNA"/>
</dbReference>
<evidence type="ECO:0000256" key="2">
    <source>
        <dbReference type="SAM" id="Phobius"/>
    </source>
</evidence>
<evidence type="ECO:0000313" key="5">
    <source>
        <dbReference type="Proteomes" id="UP001220022"/>
    </source>
</evidence>
<feature type="compositionally biased region" description="Low complexity" evidence="1">
    <location>
        <begin position="534"/>
        <end position="545"/>
    </location>
</feature>
<feature type="transmembrane region" description="Helical" evidence="2">
    <location>
        <begin position="83"/>
        <end position="106"/>
    </location>
</feature>
<feature type="transmembrane region" description="Helical" evidence="2">
    <location>
        <begin position="410"/>
        <end position="428"/>
    </location>
</feature>
<dbReference type="Proteomes" id="UP001220022">
    <property type="component" value="Unassembled WGS sequence"/>
</dbReference>
<name>A0ABT5Z424_9ACTN</name>
<keyword evidence="2" id="KW-0812">Transmembrane</keyword>